<dbReference type="InterPro" id="IPR007658">
    <property type="entry name" value="DUF594"/>
</dbReference>
<proteinExistence type="predicted"/>
<evidence type="ECO:0000313" key="5">
    <source>
        <dbReference type="Proteomes" id="UP000604825"/>
    </source>
</evidence>
<evidence type="ECO:0000259" key="3">
    <source>
        <dbReference type="Pfam" id="PF13968"/>
    </source>
</evidence>
<sequence>MFWLGMILTMILAQSLQWWSEWGFRIAVVSSLGANLVVGILSGTRRRSAPRWLWALLGEVAKLVVWLAYQVAEAATTSALGSLSLCGSDASEEEKQVVAFWAPFLLLHLGGPDNLTAYALEDNKISNRKWLEIVVRILGVIYTIYNNTHRGGRSWALLLAASVVMLVAGAVRYVERANALRKANLDSMQEDASSSSSKDDIKMLKCRIKRAKRQGQSFRDGEALLLAQDLFPIWRHALVDSSVNPASPMQKASEMILSEWDWESMCMVAEMELSLIYEFLYTKAILAHTWHYYLIRLLSPLFTAAAAFLFCFWLHPDKQQQGDDGHRVRGSFVGITYALLAITFLMDVAWLMRALGSTWAYAYFQAAGRRWWCSIHRIVVRLDPLQLFCRDPQAINTEEKQVGQEKEKEEKYTRMDIRTRWGHKAFSCAPEQVKNKLKKDEQVKKKLKKHGHKAFSCAPEQVKKKFEEDVLLSHLFGEEFEEDVILWHIATCMVLVVLTDGRRRLASAIGVMSEYMMFLVAVRRQMLPGLVLHSQLQVTRKKLVEIWDGGQRSKILPDREKSIMNNKEKLAMILRRVRIVEDDENVPSEDKIEGNEGDKRPTTVESRAAPRVSDEMLEFIFNVWVDKLVYAAVRCSREAHAKQLSAGGDLTTVLWMLIQHAGPFCIGEKAKSISFVAAKPKKEEEEKKKDDAKPPLLGSASVLSRVPSILPPIIPPVCPPYYGPSWPPRVPLVPQCPRNMRDQETNLRKPEKINTKILLLMMMRIPNPKNNMLYYCIVLY</sequence>
<dbReference type="OrthoDB" id="695796at2759"/>
<organism evidence="4 5">
    <name type="scientific">Miscanthus lutarioriparius</name>
    <dbReference type="NCBI Taxonomy" id="422564"/>
    <lineage>
        <taxon>Eukaryota</taxon>
        <taxon>Viridiplantae</taxon>
        <taxon>Streptophyta</taxon>
        <taxon>Embryophyta</taxon>
        <taxon>Tracheophyta</taxon>
        <taxon>Spermatophyta</taxon>
        <taxon>Magnoliopsida</taxon>
        <taxon>Liliopsida</taxon>
        <taxon>Poales</taxon>
        <taxon>Poaceae</taxon>
        <taxon>PACMAD clade</taxon>
        <taxon>Panicoideae</taxon>
        <taxon>Andropogonodae</taxon>
        <taxon>Andropogoneae</taxon>
        <taxon>Saccharinae</taxon>
        <taxon>Miscanthus</taxon>
    </lineage>
</organism>
<keyword evidence="5" id="KW-1185">Reference proteome</keyword>
<feature type="transmembrane region" description="Helical" evidence="2">
    <location>
        <begin position="293"/>
        <end position="315"/>
    </location>
</feature>
<dbReference type="AlphaFoldDB" id="A0A811RCD6"/>
<dbReference type="InterPro" id="IPR025315">
    <property type="entry name" value="DUF4220"/>
</dbReference>
<keyword evidence="2" id="KW-0812">Transmembrane</keyword>
<feature type="transmembrane region" description="Helical" evidence="2">
    <location>
        <begin position="154"/>
        <end position="174"/>
    </location>
</feature>
<feature type="transmembrane region" description="Helical" evidence="2">
    <location>
        <begin position="23"/>
        <end position="41"/>
    </location>
</feature>
<dbReference type="Pfam" id="PF04578">
    <property type="entry name" value="DUF594"/>
    <property type="match status" value="1"/>
</dbReference>
<gene>
    <name evidence="4" type="ORF">NCGR_LOCUS50900</name>
</gene>
<feature type="region of interest" description="Disordered" evidence="1">
    <location>
        <begin position="586"/>
        <end position="608"/>
    </location>
</feature>
<dbReference type="Pfam" id="PF13968">
    <property type="entry name" value="DUF4220"/>
    <property type="match status" value="1"/>
</dbReference>
<feature type="domain" description="DUF4220" evidence="3">
    <location>
        <begin position="66"/>
        <end position="389"/>
    </location>
</feature>
<dbReference type="Proteomes" id="UP000604825">
    <property type="component" value="Unassembled WGS sequence"/>
</dbReference>
<feature type="transmembrane region" description="Helical" evidence="2">
    <location>
        <begin position="335"/>
        <end position="355"/>
    </location>
</feature>
<dbReference type="PANTHER" id="PTHR31325">
    <property type="entry name" value="OS01G0798800 PROTEIN-RELATED"/>
    <property type="match status" value="1"/>
</dbReference>
<dbReference type="EMBL" id="CAJGYO010000014">
    <property type="protein sequence ID" value="CAD6267595.1"/>
    <property type="molecule type" value="Genomic_DNA"/>
</dbReference>
<accession>A0A811RCD6</accession>
<name>A0A811RCD6_9POAL</name>
<feature type="compositionally biased region" description="Basic and acidic residues" evidence="1">
    <location>
        <begin position="588"/>
        <end position="602"/>
    </location>
</feature>
<comment type="caution">
    <text evidence="4">The sequence shown here is derived from an EMBL/GenBank/DDBJ whole genome shotgun (WGS) entry which is preliminary data.</text>
</comment>
<evidence type="ECO:0000256" key="1">
    <source>
        <dbReference type="SAM" id="MobiDB-lite"/>
    </source>
</evidence>
<keyword evidence="2" id="KW-0472">Membrane</keyword>
<evidence type="ECO:0000256" key="2">
    <source>
        <dbReference type="SAM" id="Phobius"/>
    </source>
</evidence>
<reference evidence="4" key="1">
    <citation type="submission" date="2020-10" db="EMBL/GenBank/DDBJ databases">
        <authorList>
            <person name="Han B."/>
            <person name="Lu T."/>
            <person name="Zhao Q."/>
            <person name="Huang X."/>
            <person name="Zhao Y."/>
        </authorList>
    </citation>
    <scope>NUCLEOTIDE SEQUENCE</scope>
</reference>
<evidence type="ECO:0000313" key="4">
    <source>
        <dbReference type="EMBL" id="CAD6267595.1"/>
    </source>
</evidence>
<keyword evidence="2" id="KW-1133">Transmembrane helix</keyword>
<protein>
    <recommendedName>
        <fullName evidence="3">DUF4220 domain-containing protein</fullName>
    </recommendedName>
</protein>